<dbReference type="OrthoDB" id="5958927at2759"/>
<accession>A0A9W9YPL5</accession>
<feature type="domain" description="Alpha-(1,6)-fucosyltransferase N- and catalytic" evidence="2">
    <location>
        <begin position="183"/>
        <end position="335"/>
    </location>
</feature>
<evidence type="ECO:0000313" key="3">
    <source>
        <dbReference type="EMBL" id="KAJ7361835.1"/>
    </source>
</evidence>
<dbReference type="GO" id="GO:0006487">
    <property type="term" value="P:protein N-linked glycosylation"/>
    <property type="evidence" value="ECO:0007669"/>
    <property type="project" value="TreeGrafter"/>
</dbReference>
<evidence type="ECO:0000259" key="2">
    <source>
        <dbReference type="Pfam" id="PF19745"/>
    </source>
</evidence>
<proteinExistence type="predicted"/>
<evidence type="ECO:0000256" key="1">
    <source>
        <dbReference type="SAM" id="MobiDB-lite"/>
    </source>
</evidence>
<dbReference type="Gene3D" id="3.40.50.11350">
    <property type="match status" value="1"/>
</dbReference>
<dbReference type="EMBL" id="MU827308">
    <property type="protein sequence ID" value="KAJ7361835.1"/>
    <property type="molecule type" value="Genomic_DNA"/>
</dbReference>
<name>A0A9W9YPL5_9CNID</name>
<dbReference type="Proteomes" id="UP001163046">
    <property type="component" value="Unassembled WGS sequence"/>
</dbReference>
<gene>
    <name evidence="3" type="ORF">OS493_014477</name>
</gene>
<dbReference type="PANTHER" id="PTHR13132">
    <property type="entry name" value="ALPHA- 1,6 -FUCOSYLTRANSFERASE"/>
    <property type="match status" value="1"/>
</dbReference>
<reference evidence="3" key="1">
    <citation type="submission" date="2023-01" db="EMBL/GenBank/DDBJ databases">
        <title>Genome assembly of the deep-sea coral Lophelia pertusa.</title>
        <authorList>
            <person name="Herrera S."/>
            <person name="Cordes E."/>
        </authorList>
    </citation>
    <scope>NUCLEOTIDE SEQUENCE</scope>
    <source>
        <strain evidence="3">USNM1676648</strain>
        <tissue evidence="3">Polyp</tissue>
    </source>
</reference>
<organism evidence="3 4">
    <name type="scientific">Desmophyllum pertusum</name>
    <dbReference type="NCBI Taxonomy" id="174260"/>
    <lineage>
        <taxon>Eukaryota</taxon>
        <taxon>Metazoa</taxon>
        <taxon>Cnidaria</taxon>
        <taxon>Anthozoa</taxon>
        <taxon>Hexacorallia</taxon>
        <taxon>Scleractinia</taxon>
        <taxon>Caryophylliina</taxon>
        <taxon>Caryophylliidae</taxon>
        <taxon>Desmophyllum</taxon>
    </lineage>
</organism>
<sequence>MLDFNVPTSETTRNWSSNNTILVTAEDVKKAFVESDGVLAAMRRNRGKPTGSAVCVVDPAIVDCQNMGFAAFLLYTLDHVMFCRALGIDRPTVYWKACNSVCSGDSRVNSWHWYFEAVNHGLESKVENVLCLLRAKDDSFLESLNKTAKLDVRPIIDNSFKDRIDVVGYEDSKIITTQERMRINKLIQQYVKPNSRIRETLRMFYHRYLAGFTVLGVHVRGTDHWAETSEQKLPSLMSWVEKAQLILETLPRPRKIFIASDNNEVIKKFVTCFGKDTVVFTKAVRAKGYHSQNAPHAFKFKENAADPYERQIGTQVLLDILLLAKCDHFLHTESSVASLASYFNPHMTSYFLDEMNSVKKQEKPVLERSRTEETRKTKQEKLDEPAEFEDLVEFVECFQRNSAASVCPNTAKGIFVSLKETRRIFGRL</sequence>
<evidence type="ECO:0000313" key="4">
    <source>
        <dbReference type="Proteomes" id="UP001163046"/>
    </source>
</evidence>
<dbReference type="GO" id="GO:0046921">
    <property type="term" value="F:alpha-(1-&gt;6)-fucosyltransferase activity"/>
    <property type="evidence" value="ECO:0007669"/>
    <property type="project" value="TreeGrafter"/>
</dbReference>
<keyword evidence="4" id="KW-1185">Reference proteome</keyword>
<feature type="region of interest" description="Disordered" evidence="1">
    <location>
        <begin position="362"/>
        <end position="382"/>
    </location>
</feature>
<dbReference type="PANTHER" id="PTHR13132:SF29">
    <property type="entry name" value="ALPHA-(1,6)-FUCOSYLTRANSFERASE"/>
    <property type="match status" value="1"/>
</dbReference>
<dbReference type="InterPro" id="IPR045573">
    <property type="entry name" value="Fut8_N_cat"/>
</dbReference>
<protein>
    <recommendedName>
        <fullName evidence="2">Alpha-(1,6)-fucosyltransferase N- and catalytic domain-containing protein</fullName>
    </recommendedName>
</protein>
<comment type="caution">
    <text evidence="3">The sequence shown here is derived from an EMBL/GenBank/DDBJ whole genome shotgun (WGS) entry which is preliminary data.</text>
</comment>
<dbReference type="Pfam" id="PF19745">
    <property type="entry name" value="FUT8_N_cat"/>
    <property type="match status" value="1"/>
</dbReference>
<dbReference type="AlphaFoldDB" id="A0A9W9YPL5"/>